<dbReference type="VEuPathDB" id="TriTrypDB:TcG_00326"/>
<dbReference type="Proteomes" id="UP000583944">
    <property type="component" value="Unassembled WGS sequence"/>
</dbReference>
<accession>A0A2V2VG01</accession>
<evidence type="ECO:0000313" key="2">
    <source>
        <dbReference type="EMBL" id="KAF5223173.1"/>
    </source>
</evidence>
<reference evidence="3 4" key="1">
    <citation type="journal article" date="2018" name="Microb. Genom.">
        <title>Expanding an expanded genome: long-read sequencing of Trypanosoma cruzi.</title>
        <authorList>
            <person name="Berna L."/>
            <person name="Rodriguez M."/>
            <person name="Chiribao M.L."/>
            <person name="Parodi-Talice A."/>
            <person name="Pita S."/>
            <person name="Rijo G."/>
            <person name="Alvarez-Valin F."/>
            <person name="Robello C."/>
        </authorList>
    </citation>
    <scope>NUCLEOTIDE SEQUENCE [LARGE SCALE GENOMIC DNA]</scope>
    <source>
        <strain evidence="3 4">TCC</strain>
    </source>
</reference>
<dbReference type="VEuPathDB" id="TriTrypDB:ECC02_003712"/>
<reference evidence="2" key="3">
    <citation type="submission" date="2020-04" db="EMBL/GenBank/DDBJ databases">
        <authorList>
            <person name="Diaz Viraque F."/>
        </authorList>
    </citation>
    <scope>NUCLEOTIDE SEQUENCE</scope>
    <source>
        <strain evidence="2">Berenice</strain>
    </source>
</reference>
<dbReference type="Proteomes" id="UP000246078">
    <property type="component" value="Unassembled WGS sequence"/>
</dbReference>
<dbReference type="AlphaFoldDB" id="A0A2V2VG01"/>
<evidence type="ECO:0000313" key="4">
    <source>
        <dbReference type="Proteomes" id="UP000246078"/>
    </source>
</evidence>
<name>A0A2V2VG01_TRYCR</name>
<dbReference type="VEuPathDB" id="TriTrypDB:TCDM_09130"/>
<dbReference type="VEuPathDB" id="TriTrypDB:Tc_MARK_2987"/>
<reference evidence="2 5" key="2">
    <citation type="journal article" date="2019" name="Genome Biol. Evol.">
        <title>Nanopore Sequencing Significantly Improves Genome Assembly of the Protozoan Parasite Trypanosoma cruzi.</title>
        <authorList>
            <person name="Diaz-Viraque F."/>
            <person name="Pita S."/>
            <person name="Greif G."/>
            <person name="de Souza R.C.M."/>
            <person name="Iraola G."/>
            <person name="Robello C."/>
        </authorList>
    </citation>
    <scope>NUCLEOTIDE SEQUENCE [LARGE SCALE GENOMIC DNA]</scope>
    <source>
        <strain evidence="2 5">Berenice</strain>
    </source>
</reference>
<dbReference type="VEuPathDB" id="TriTrypDB:TcCLB.509161.120"/>
<dbReference type="VEuPathDB" id="TriTrypDB:TcCL_NonESM00877"/>
<evidence type="ECO:0000256" key="1">
    <source>
        <dbReference type="SAM" id="MobiDB-lite"/>
    </source>
</evidence>
<organism evidence="3 4">
    <name type="scientific">Trypanosoma cruzi</name>
    <dbReference type="NCBI Taxonomy" id="5693"/>
    <lineage>
        <taxon>Eukaryota</taxon>
        <taxon>Discoba</taxon>
        <taxon>Euglenozoa</taxon>
        <taxon>Kinetoplastea</taxon>
        <taxon>Metakinetoplastina</taxon>
        <taxon>Trypanosomatida</taxon>
        <taxon>Trypanosomatidae</taxon>
        <taxon>Trypanosoma</taxon>
        <taxon>Schizotrypanum</taxon>
    </lineage>
</organism>
<feature type="region of interest" description="Disordered" evidence="1">
    <location>
        <begin position="264"/>
        <end position="285"/>
    </location>
</feature>
<dbReference type="VEuPathDB" id="TriTrypDB:BCY84_18462"/>
<comment type="caution">
    <text evidence="3">The sequence shown here is derived from an EMBL/GenBank/DDBJ whole genome shotgun (WGS) entry which is preliminary data.</text>
</comment>
<gene>
    <name evidence="3" type="ORF">C3747_269g34</name>
    <name evidence="2" type="ORF">ECC02_003712</name>
</gene>
<protein>
    <submittedName>
        <fullName evidence="3">Uncharacterized protein</fullName>
    </submittedName>
</protein>
<proteinExistence type="predicted"/>
<dbReference type="VEuPathDB" id="TriTrypDB:TcBrA4_0105040"/>
<sequence length="380" mass="42058">MTCEGEEATLLAVALAGEETYWLCQPIHGKRLPPEWKNCTCQWLYIVDDVDIRGYIPWYKGDLGVVLELGVNETSRIERFAVISDSVRARKIVVGEGGDTKIYFFVGNEERDALEAKFDDLLRRESTVSMRKTSVVGVDGKPPEERRRVISTGASELRNGGRGGNNVVFSWDSFFIVEYGNRVFYVCSAPHGNKYGFKVERIMRKGITIFLLFQDENAGPCRVSEVQEGERATVSSVLEGETGKVMVLMTEGREVAVGKSRGDSVDSSVFEPPSKAARRENSRMNCPNRRPLRAAGVNLWVDSDGKEEGAMNLAELFPFSSEGGDSVRTTVFSDGTCVTYNVATASKFAVKKKIATTSTDCDMVGLLENIQLAKEQFNAM</sequence>
<dbReference type="VEuPathDB" id="TriTrypDB:C3747_269g34"/>
<dbReference type="EMBL" id="PRFC01000269">
    <property type="protein sequence ID" value="PWU95290.1"/>
    <property type="molecule type" value="Genomic_DNA"/>
</dbReference>
<dbReference type="VEuPathDB" id="TriTrypDB:C4B63_17g32"/>
<dbReference type="EMBL" id="JABDHM010000021">
    <property type="protein sequence ID" value="KAF5223173.1"/>
    <property type="molecule type" value="Genomic_DNA"/>
</dbReference>
<dbReference type="VEuPathDB" id="TriTrypDB:TCSYLVIO_004239"/>
<evidence type="ECO:0000313" key="3">
    <source>
        <dbReference type="EMBL" id="PWU95290.1"/>
    </source>
</evidence>
<evidence type="ECO:0000313" key="5">
    <source>
        <dbReference type="Proteomes" id="UP000583944"/>
    </source>
</evidence>
<dbReference type="VEuPathDB" id="TriTrypDB:TcYC6_0054000"/>